<sequence length="329" mass="37320">MFNTVLTPPTKASAKKTTIEGVSKFCLLPAGQKFGDAEPAESTKKQQKKYVPKVDYNRKRFVKYNLGTKLTSLSKIFAIDVVNIKHCLAYLKNPCLKLPRLVLTAPEKEDPDSIYIGTLNAQGFATEERLTFFATKHVTIISLDSRFTWYKEPVSEFEGRKATAKLYFNEQDLFDFCVEYWPVSLAANIKYNNQNAATSTATKTCRVANRNGVANVANDTIDQKAKKRATTKSYTSCIVKRNLEDVLEDGTQTKDDMSCYQFPRTEAEYNPSSCLDTISFTPRLKNYFLRPFTRWCRRSDHKVVVEYKVKKFISELTPTNSADTSAASL</sequence>
<comment type="caution">
    <text evidence="1">The sequence shown here is derived from an EMBL/GenBank/DDBJ whole genome shotgun (WGS) entry which is preliminary data.</text>
</comment>
<dbReference type="EMBL" id="QTSX02000714">
    <property type="protein sequence ID" value="KAJ9086632.1"/>
    <property type="molecule type" value="Genomic_DNA"/>
</dbReference>
<gene>
    <name evidence="1" type="ORF">DSO57_1001914</name>
</gene>
<organism evidence="1 2">
    <name type="scientific">Entomophthora muscae</name>
    <dbReference type="NCBI Taxonomy" id="34485"/>
    <lineage>
        <taxon>Eukaryota</taxon>
        <taxon>Fungi</taxon>
        <taxon>Fungi incertae sedis</taxon>
        <taxon>Zoopagomycota</taxon>
        <taxon>Entomophthoromycotina</taxon>
        <taxon>Entomophthoromycetes</taxon>
        <taxon>Entomophthorales</taxon>
        <taxon>Entomophthoraceae</taxon>
        <taxon>Entomophthora</taxon>
    </lineage>
</organism>
<proteinExistence type="predicted"/>
<dbReference type="Proteomes" id="UP001165960">
    <property type="component" value="Unassembled WGS sequence"/>
</dbReference>
<reference evidence="1" key="1">
    <citation type="submission" date="2022-04" db="EMBL/GenBank/DDBJ databases">
        <title>Genome of the entomopathogenic fungus Entomophthora muscae.</title>
        <authorList>
            <person name="Elya C."/>
            <person name="Lovett B.R."/>
            <person name="Lee E."/>
            <person name="Macias A.M."/>
            <person name="Hajek A.E."/>
            <person name="De Bivort B.L."/>
            <person name="Kasson M.T."/>
            <person name="De Fine Licht H.H."/>
            <person name="Stajich J.E."/>
        </authorList>
    </citation>
    <scope>NUCLEOTIDE SEQUENCE</scope>
    <source>
        <strain evidence="1">Berkeley</strain>
    </source>
</reference>
<name>A0ACC2UI85_9FUNG</name>
<protein>
    <submittedName>
        <fullName evidence="1">Uncharacterized protein</fullName>
    </submittedName>
</protein>
<evidence type="ECO:0000313" key="1">
    <source>
        <dbReference type="EMBL" id="KAJ9086632.1"/>
    </source>
</evidence>
<evidence type="ECO:0000313" key="2">
    <source>
        <dbReference type="Proteomes" id="UP001165960"/>
    </source>
</evidence>
<keyword evidence="2" id="KW-1185">Reference proteome</keyword>
<accession>A0ACC2UI85</accession>